<evidence type="ECO:0000313" key="3">
    <source>
        <dbReference type="Proteomes" id="UP000028549"/>
    </source>
</evidence>
<organism evidence="2 3">
    <name type="scientific">Metabacillus indicus</name>
    <name type="common">Bacillus indicus</name>
    <dbReference type="NCBI Taxonomy" id="246786"/>
    <lineage>
        <taxon>Bacteria</taxon>
        <taxon>Bacillati</taxon>
        <taxon>Bacillota</taxon>
        <taxon>Bacilli</taxon>
        <taxon>Bacillales</taxon>
        <taxon>Bacillaceae</taxon>
        <taxon>Metabacillus</taxon>
    </lineage>
</organism>
<sequence length="65" mass="7576">MRKQVNMRAVQQSYRERKKKKAAENKEMLRGSRGSFHLLAFCFFIFSSVSRGVARIKWKSGGHVD</sequence>
<dbReference type="Proteomes" id="UP000028549">
    <property type="component" value="Unassembled WGS sequence"/>
</dbReference>
<keyword evidence="3" id="KW-1185">Reference proteome</keyword>
<protein>
    <submittedName>
        <fullName evidence="2">Uncharacterized protein</fullName>
    </submittedName>
</protein>
<proteinExistence type="predicted"/>
<comment type="caution">
    <text evidence="2">The sequence shown here is derived from an EMBL/GenBank/DDBJ whole genome shotgun (WGS) entry which is preliminary data.</text>
</comment>
<reference evidence="2 3" key="1">
    <citation type="journal article" date="2005" name="Int. J. Syst. Evol. Microbiol.">
        <title>Bacillus cibi sp. nov., isolated from jeotgal, a traditional Korean fermented seafood.</title>
        <authorList>
            <person name="Yoon J.H."/>
            <person name="Lee C.H."/>
            <person name="Oh T.K."/>
        </authorList>
    </citation>
    <scope>NUCLEOTIDE SEQUENCE [LARGE SCALE GENOMIC DNA]</scope>
    <source>
        <strain evidence="2 3">DSM 16189</strain>
    </source>
</reference>
<evidence type="ECO:0000256" key="1">
    <source>
        <dbReference type="SAM" id="MobiDB-lite"/>
    </source>
</evidence>
<accession>A0A084H2L3</accession>
<dbReference type="EMBL" id="JNVC02000001">
    <property type="protein sequence ID" value="KEZ53825.1"/>
    <property type="molecule type" value="Genomic_DNA"/>
</dbReference>
<feature type="region of interest" description="Disordered" evidence="1">
    <location>
        <begin position="1"/>
        <end position="26"/>
    </location>
</feature>
<name>A0A084H2L3_METID</name>
<dbReference type="AlphaFoldDB" id="A0A084H2L3"/>
<evidence type="ECO:0000313" key="2">
    <source>
        <dbReference type="EMBL" id="KEZ53825.1"/>
    </source>
</evidence>
<dbReference type="RefSeq" id="WP_029565399.1">
    <property type="nucleotide sequence ID" value="NZ_JNVC02000001.1"/>
</dbReference>
<gene>
    <name evidence="2" type="ORF">GS18_0202390</name>
</gene>